<protein>
    <recommendedName>
        <fullName evidence="8">DNA topoisomerase 3</fullName>
        <ecNumber evidence="8">5.6.2.1</ecNumber>
    </recommendedName>
    <alternativeName>
        <fullName evidence="8">DNA topoisomerase III</fullName>
    </alternativeName>
</protein>
<evidence type="ECO:0000256" key="3">
    <source>
        <dbReference type="ARBA" id="ARBA00022723"/>
    </source>
</evidence>
<dbReference type="InterPro" id="IPR013824">
    <property type="entry name" value="Topo_IA_cen_sub1"/>
</dbReference>
<feature type="site" description="Interaction with DNA" evidence="8">
    <location>
        <position position="178"/>
    </location>
</feature>
<dbReference type="InterPro" id="IPR003601">
    <property type="entry name" value="Topo_IA_2"/>
</dbReference>
<accession>A0ABY6GSE7</accession>
<comment type="cofactor">
    <cofactor evidence="8">
        <name>Mg(2+)</name>
        <dbReference type="ChEBI" id="CHEBI:18420"/>
    </cofactor>
    <text evidence="8">Binds two Mg(2+) per subunit.</text>
</comment>
<dbReference type="PROSITE" id="PS00396">
    <property type="entry name" value="TOPO_IA_1"/>
    <property type="match status" value="1"/>
</dbReference>
<dbReference type="Gene3D" id="2.70.20.10">
    <property type="entry name" value="Topoisomerase I, domain 3"/>
    <property type="match status" value="1"/>
</dbReference>
<dbReference type="Gene3D" id="3.40.50.140">
    <property type="match status" value="1"/>
</dbReference>
<dbReference type="InterPro" id="IPR013497">
    <property type="entry name" value="Topo_IA_cen"/>
</dbReference>
<proteinExistence type="inferred from homology"/>
<dbReference type="PROSITE" id="PS50880">
    <property type="entry name" value="TOPRIM"/>
    <property type="match status" value="1"/>
</dbReference>
<dbReference type="Gene3D" id="1.10.460.10">
    <property type="entry name" value="Topoisomerase I, domain 2"/>
    <property type="match status" value="1"/>
</dbReference>
<dbReference type="InterPro" id="IPR006171">
    <property type="entry name" value="TOPRIM_dom"/>
</dbReference>
<name>A0ABY6GSE7_9GAMM</name>
<evidence type="ECO:0000256" key="1">
    <source>
        <dbReference type="ARBA" id="ARBA00000213"/>
    </source>
</evidence>
<dbReference type="SMART" id="SM00436">
    <property type="entry name" value="TOP1Bc"/>
    <property type="match status" value="1"/>
</dbReference>
<feature type="binding site" evidence="8">
    <location>
        <position position="7"/>
    </location>
    <ligand>
        <name>Mg(2+)</name>
        <dbReference type="ChEBI" id="CHEBI:18420"/>
        <label>1</label>
        <note>catalytic</note>
    </ligand>
</feature>
<keyword evidence="7 8" id="KW-0413">Isomerase</keyword>
<evidence type="ECO:0000256" key="7">
    <source>
        <dbReference type="ARBA" id="ARBA00023235"/>
    </source>
</evidence>
<keyword evidence="6 8" id="KW-0238">DNA-binding</keyword>
<dbReference type="InterPro" id="IPR000380">
    <property type="entry name" value="Topo_IA"/>
</dbReference>
<feature type="binding site" evidence="8">
    <location>
        <position position="105"/>
    </location>
    <ligand>
        <name>Mg(2+)</name>
        <dbReference type="ChEBI" id="CHEBI:18420"/>
        <label>2</label>
    </ligand>
</feature>
<comment type="catalytic activity">
    <reaction evidence="1 8">
        <text>ATP-independent breakage of single-stranded DNA, followed by passage and rejoining.</text>
        <dbReference type="EC" id="5.6.2.1"/>
    </reaction>
</comment>
<dbReference type="PANTHER" id="PTHR11390">
    <property type="entry name" value="PROKARYOTIC DNA TOPOISOMERASE"/>
    <property type="match status" value="1"/>
</dbReference>
<feature type="compositionally biased region" description="Basic residues" evidence="9">
    <location>
        <begin position="638"/>
        <end position="659"/>
    </location>
</feature>
<dbReference type="InterPro" id="IPR034144">
    <property type="entry name" value="TOPRIM_TopoIII"/>
</dbReference>
<dbReference type="InterPro" id="IPR003602">
    <property type="entry name" value="Topo_IA_DNA-bd_dom"/>
</dbReference>
<evidence type="ECO:0000256" key="6">
    <source>
        <dbReference type="ARBA" id="ARBA00023125"/>
    </source>
</evidence>
<dbReference type="PROSITE" id="PS52039">
    <property type="entry name" value="TOPO_IA_2"/>
    <property type="match status" value="1"/>
</dbReference>
<dbReference type="NCBIfam" id="TIGR01056">
    <property type="entry name" value="topB"/>
    <property type="match status" value="1"/>
</dbReference>
<keyword evidence="3 8" id="KW-0479">Metal-binding</keyword>
<comment type="function">
    <text evidence="8">Releases the supercoiling and torsional tension of DNA, which is introduced during the DNA replication and transcription, by transiently cleaving and rejoining one strand of the DNA duplex. Introduces a single-strand break via transesterification at a target site in duplex DNA. The scissile phosphodiester is attacked by the catalytic tyrosine of the enzyme, resulting in the formation of a DNA-(5'-phosphotyrosyl)-enzyme intermediate and the expulsion of a 3'-OH DNA strand. The free DNA strand then undergoes passage around the unbroken strand, thus removing DNA supercoils. Finally, in the religation step, the DNA 3'-OH attacks the covalent intermediate to expel the active-site tyrosine and restore the DNA phosphodiester backbone.</text>
</comment>
<reference evidence="12" key="1">
    <citation type="submission" date="2022-10" db="EMBL/GenBank/DDBJ databases">
        <title>Completed Genome Sequence of two octocoral isolated bacterium, Endozoicomonas euniceicola EF212T and Endozoicomonas gorgoniicola PS125T.</title>
        <authorList>
            <person name="Chiou Y.-J."/>
            <person name="Chen Y.-H."/>
        </authorList>
    </citation>
    <scope>NUCLEOTIDE SEQUENCE</scope>
    <source>
        <strain evidence="12">EF212</strain>
    </source>
</reference>
<evidence type="ECO:0000256" key="8">
    <source>
        <dbReference type="HAMAP-Rule" id="MF_00953"/>
    </source>
</evidence>
<dbReference type="CDD" id="cd00186">
    <property type="entry name" value="TOP1Ac"/>
    <property type="match status" value="1"/>
</dbReference>
<feature type="domain" description="Topo IA-type catalytic" evidence="11">
    <location>
        <begin position="155"/>
        <end position="615"/>
    </location>
</feature>
<evidence type="ECO:0000259" key="10">
    <source>
        <dbReference type="PROSITE" id="PS50880"/>
    </source>
</evidence>
<dbReference type="InterPro" id="IPR005738">
    <property type="entry name" value="TopoIII"/>
</dbReference>
<organism evidence="12 13">
    <name type="scientific">Endozoicomonas euniceicola</name>
    <dbReference type="NCBI Taxonomy" id="1234143"/>
    <lineage>
        <taxon>Bacteria</taxon>
        <taxon>Pseudomonadati</taxon>
        <taxon>Pseudomonadota</taxon>
        <taxon>Gammaproteobacteria</taxon>
        <taxon>Oceanospirillales</taxon>
        <taxon>Endozoicomonadaceae</taxon>
        <taxon>Endozoicomonas</taxon>
    </lineage>
</organism>
<dbReference type="EMBL" id="CP103300">
    <property type="protein sequence ID" value="UYM15339.1"/>
    <property type="molecule type" value="Genomic_DNA"/>
</dbReference>
<dbReference type="RefSeq" id="WP_262597291.1">
    <property type="nucleotide sequence ID" value="NZ_CP103300.1"/>
</dbReference>
<dbReference type="InterPro" id="IPR023405">
    <property type="entry name" value="Topo_IA_core_domain"/>
</dbReference>
<dbReference type="Pfam" id="PF01751">
    <property type="entry name" value="Toprim"/>
    <property type="match status" value="1"/>
</dbReference>
<dbReference type="PANTHER" id="PTHR11390:SF21">
    <property type="entry name" value="DNA TOPOISOMERASE 3-ALPHA"/>
    <property type="match status" value="1"/>
</dbReference>
<evidence type="ECO:0000313" key="13">
    <source>
        <dbReference type="Proteomes" id="UP001163255"/>
    </source>
</evidence>
<feature type="site" description="Interaction with DNA" evidence="8">
    <location>
        <position position="170"/>
    </location>
</feature>
<dbReference type="InterPro" id="IPR013826">
    <property type="entry name" value="Topo_IA_cen_sub3"/>
</dbReference>
<feature type="region of interest" description="Interaction with DNA" evidence="8">
    <location>
        <begin position="194"/>
        <end position="199"/>
    </location>
</feature>
<dbReference type="PRINTS" id="PR00417">
    <property type="entry name" value="PRTPISMRASEI"/>
</dbReference>
<keyword evidence="5 8" id="KW-0799">Topoisomerase</keyword>
<dbReference type="InterPro" id="IPR013825">
    <property type="entry name" value="Topo_IA_cen_sub2"/>
</dbReference>
<sequence>MRLIIAEKPSLGRAIADVLPKPHKKHEGYIETAQGDYVTWCVGHLLEQAEPDQYDPAFKQWKLEHLPIVPQQWQLKPRKGVSKQLSVIRKLMKTADTIVHAGDPDREGQLLVDEVLDYLKLSATRKKQVRRLLVNDLNASAVKRALQRLQDNSHFIPLSVSALARSRADWLYGINLTRAYTVLGRKSGYNGLLSIGRVQTPVLGLVVQRDEERENFVAKPFYDLFAQLNSKDNTQFRAKWQPSEACQPWMDEDGRVLDRRLAENVAGRIKGKAGEISKALNKQGKELPPLPYSLSSLQIDAAKQLKMNAKETLDVCQKLYEKKLVTYPRSDCRYLPVEHWQESPEVLAAIRSNDESLSKAVDQALPERKSKAWNDKKVGAHHAIIPTSRRTDLFKLDTRQRQLYSLIARQYVAQFYDDHRFTSRRLEVLIEGGLFVAKSRQTVQEGWKALFVRPGKEQGSDSSANGDEREASNAFLPDLSSGDLVQCIDAEIKDKMTQPPKAFTDATLLSAMTGIARFVKDPEVRKILKETDGLGTEATRAGIIELLFNRQFLTRQGKEIHATTTGKALIRALPDAVGQPDMTAQWESALNDIVERKGTYAGFMGNLDNKLRGLLTQALSEGGADFSQLPQGDGSYRKNYRKKSYPRKSASRRRNDKKK</sequence>
<keyword evidence="4 8" id="KW-0460">Magnesium</keyword>
<feature type="site" description="Interaction with DNA" evidence="8">
    <location>
        <position position="61"/>
    </location>
</feature>
<feature type="active site" description="O-(5'-phospho-DNA)-tyrosine intermediate" evidence="8">
    <location>
        <position position="327"/>
    </location>
</feature>
<dbReference type="NCBIfam" id="NF005829">
    <property type="entry name" value="PRK07726.1"/>
    <property type="match status" value="1"/>
</dbReference>
<keyword evidence="13" id="KW-1185">Reference proteome</keyword>
<comment type="similarity">
    <text evidence="2 8">Belongs to the type IA topoisomerase family.</text>
</comment>
<dbReference type="SUPFAM" id="SSF56712">
    <property type="entry name" value="Prokaryotic type I DNA topoisomerase"/>
    <property type="match status" value="1"/>
</dbReference>
<feature type="binding site" evidence="8">
    <location>
        <position position="103"/>
    </location>
    <ligand>
        <name>Mg(2+)</name>
        <dbReference type="ChEBI" id="CHEBI:18420"/>
        <label>1</label>
        <note>catalytic</note>
    </ligand>
</feature>
<evidence type="ECO:0000256" key="2">
    <source>
        <dbReference type="ARBA" id="ARBA00009446"/>
    </source>
</evidence>
<dbReference type="InterPro" id="IPR023406">
    <property type="entry name" value="Topo_IA_AS"/>
</dbReference>
<feature type="site" description="Interaction with DNA" evidence="8">
    <location>
        <position position="185"/>
    </location>
</feature>
<evidence type="ECO:0000313" key="12">
    <source>
        <dbReference type="EMBL" id="UYM15339.1"/>
    </source>
</evidence>
<feature type="binding site" evidence="8">
    <location>
        <position position="103"/>
    </location>
    <ligand>
        <name>Mg(2+)</name>
        <dbReference type="ChEBI" id="CHEBI:18420"/>
        <label>2</label>
    </ligand>
</feature>
<dbReference type="SMART" id="SM00437">
    <property type="entry name" value="TOP1Ac"/>
    <property type="match status" value="1"/>
</dbReference>
<dbReference type="Proteomes" id="UP001163255">
    <property type="component" value="Chromosome"/>
</dbReference>
<dbReference type="CDD" id="cd03362">
    <property type="entry name" value="TOPRIM_TopoIA_TopoIII"/>
    <property type="match status" value="1"/>
</dbReference>
<dbReference type="SMART" id="SM00493">
    <property type="entry name" value="TOPRIM"/>
    <property type="match status" value="1"/>
</dbReference>
<feature type="region of interest" description="Disordered" evidence="9">
    <location>
        <begin position="624"/>
        <end position="659"/>
    </location>
</feature>
<feature type="site" description="Interaction with DNA" evidence="8">
    <location>
        <position position="329"/>
    </location>
</feature>
<evidence type="ECO:0000259" key="11">
    <source>
        <dbReference type="PROSITE" id="PS52039"/>
    </source>
</evidence>
<evidence type="ECO:0000256" key="9">
    <source>
        <dbReference type="SAM" id="MobiDB-lite"/>
    </source>
</evidence>
<dbReference type="Pfam" id="PF01131">
    <property type="entry name" value="Topoisom_bac"/>
    <property type="match status" value="1"/>
</dbReference>
<dbReference type="Gene3D" id="1.10.290.10">
    <property type="entry name" value="Topoisomerase I, domain 4"/>
    <property type="match status" value="1"/>
</dbReference>
<evidence type="ECO:0000256" key="4">
    <source>
        <dbReference type="ARBA" id="ARBA00022842"/>
    </source>
</evidence>
<evidence type="ECO:0000256" key="5">
    <source>
        <dbReference type="ARBA" id="ARBA00023029"/>
    </source>
</evidence>
<gene>
    <name evidence="8" type="primary">topB</name>
    <name evidence="12" type="ORF">NX720_21175</name>
</gene>
<dbReference type="EC" id="5.6.2.1" evidence="8"/>
<feature type="domain" description="Toprim" evidence="10">
    <location>
        <begin position="1"/>
        <end position="134"/>
    </location>
</feature>
<dbReference type="HAMAP" id="MF_00953">
    <property type="entry name" value="Topoisom_3_prok"/>
    <property type="match status" value="1"/>
</dbReference>